<organism evidence="4 5">
    <name type="scientific">Octopus vulgaris</name>
    <name type="common">Common octopus</name>
    <dbReference type="NCBI Taxonomy" id="6645"/>
    <lineage>
        <taxon>Eukaryota</taxon>
        <taxon>Metazoa</taxon>
        <taxon>Spiralia</taxon>
        <taxon>Lophotrochozoa</taxon>
        <taxon>Mollusca</taxon>
        <taxon>Cephalopoda</taxon>
        <taxon>Coleoidea</taxon>
        <taxon>Octopodiformes</taxon>
        <taxon>Octopoda</taxon>
        <taxon>Incirrata</taxon>
        <taxon>Octopodidae</taxon>
        <taxon>Octopus</taxon>
    </lineage>
</organism>
<dbReference type="InterPro" id="IPR045860">
    <property type="entry name" value="Snake_toxin-like_sf"/>
</dbReference>
<accession>A0AA36B5G1</accession>
<feature type="domain" description="BMP and activin membrane-bound inhibitor C-terminal" evidence="3">
    <location>
        <begin position="177"/>
        <end position="242"/>
    </location>
</feature>
<name>A0AA36B5G1_OCTVU</name>
<keyword evidence="5" id="KW-1185">Reference proteome</keyword>
<feature type="domain" description="BMP and activin membrane-bound inhibitor N-terminal" evidence="2">
    <location>
        <begin position="42"/>
        <end position="141"/>
    </location>
</feature>
<evidence type="ECO:0000313" key="5">
    <source>
        <dbReference type="Proteomes" id="UP001162480"/>
    </source>
</evidence>
<evidence type="ECO:0000313" key="4">
    <source>
        <dbReference type="EMBL" id="CAI9727709.1"/>
    </source>
</evidence>
<dbReference type="Proteomes" id="UP001162480">
    <property type="component" value="Chromosome 9"/>
</dbReference>
<sequence length="306" mass="34680">MYVSWCVHGWGYHTSSIYPSINENNNVIIIINNNYTNRRTAAITKGEIRCHCNESGCVSTGYMCKSHTGTCYTLVHTDQSQTNTETEVSVHGCVDGLRMAHRSLCNSALTEENLQQSSRSMGGSSLPLLLMCCKKDMCNYMKKFDRLHFVMNAHSNGSILRGRKQNQMSYTGNYPERNENRDLWFKAAVIAVPIAGGFILILLVLVAVRMLRSDSQRHRRLVADRRGRSLTKAQLYVADHFNDKDHGFASPSFAEKAVHLYKDVNSKVDRDGKMYERVRDKDIQQKLSPSVIVWGTQAKRDFATVV</sequence>
<gene>
    <name evidence="4" type="ORF">OCTVUL_1B021081</name>
</gene>
<dbReference type="SUPFAM" id="SSF57302">
    <property type="entry name" value="Snake toxin-like"/>
    <property type="match status" value="1"/>
</dbReference>
<dbReference type="AlphaFoldDB" id="A0AA36B5G1"/>
<keyword evidence="1" id="KW-1133">Transmembrane helix</keyword>
<dbReference type="CDD" id="cd23576">
    <property type="entry name" value="TFP_LU_ECD_BAMBI"/>
    <property type="match status" value="1"/>
</dbReference>
<evidence type="ECO:0000259" key="2">
    <source>
        <dbReference type="Pfam" id="PF06211"/>
    </source>
</evidence>
<feature type="transmembrane region" description="Helical" evidence="1">
    <location>
        <begin position="183"/>
        <end position="211"/>
    </location>
</feature>
<keyword evidence="1" id="KW-0812">Transmembrane</keyword>
<dbReference type="Pfam" id="PF19337">
    <property type="entry name" value="BAMBI_C"/>
    <property type="match status" value="1"/>
</dbReference>
<dbReference type="InterPro" id="IPR045806">
    <property type="entry name" value="BAMBI_C"/>
</dbReference>
<evidence type="ECO:0000259" key="3">
    <source>
        <dbReference type="Pfam" id="PF19337"/>
    </source>
</evidence>
<keyword evidence="1" id="KW-0472">Membrane</keyword>
<dbReference type="InterPro" id="IPR045807">
    <property type="entry name" value="BAMBI_N"/>
</dbReference>
<dbReference type="EMBL" id="OX597822">
    <property type="protein sequence ID" value="CAI9727709.1"/>
    <property type="molecule type" value="Genomic_DNA"/>
</dbReference>
<dbReference type="Pfam" id="PF06211">
    <property type="entry name" value="BAMBI"/>
    <property type="match status" value="1"/>
</dbReference>
<reference evidence="4" key="1">
    <citation type="submission" date="2023-08" db="EMBL/GenBank/DDBJ databases">
        <authorList>
            <person name="Alioto T."/>
            <person name="Alioto T."/>
            <person name="Gomez Garrido J."/>
        </authorList>
    </citation>
    <scope>NUCLEOTIDE SEQUENCE</scope>
</reference>
<protein>
    <submittedName>
        <fullName evidence="4">BMP and activin membrane-bound inhibitor homolog</fullName>
    </submittedName>
</protein>
<evidence type="ECO:0000256" key="1">
    <source>
        <dbReference type="SAM" id="Phobius"/>
    </source>
</evidence>
<proteinExistence type="predicted"/>